<dbReference type="OrthoDB" id="10273911at2759"/>
<dbReference type="Proteomes" id="UP000186817">
    <property type="component" value="Unassembled WGS sequence"/>
</dbReference>
<keyword evidence="2" id="KW-1185">Reference proteome</keyword>
<sequence>MLEFNTGQENATKVLCKYGPSDYDAMETEMEALSELERSTSSATVDAALQKIGALEADGFHLRRVSATYEKFTALYEEEVVVGLIEHQEQGRPLHGDARSLALVPSKCTDTDGFACAMAEVGSRKGNIASAADRKKAALRGLTSLLGSDFAADTTAPGTPPEDDCRPASAQTGH</sequence>
<reference evidence="1 2" key="1">
    <citation type="submission" date="2016-02" db="EMBL/GenBank/DDBJ databases">
        <title>Genome analysis of coral dinoflagellate symbionts highlights evolutionary adaptations to a symbiotic lifestyle.</title>
        <authorList>
            <person name="Aranda M."/>
            <person name="Li Y."/>
            <person name="Liew Y.J."/>
            <person name="Baumgarten S."/>
            <person name="Simakov O."/>
            <person name="Wilson M."/>
            <person name="Piel J."/>
            <person name="Ashoor H."/>
            <person name="Bougouffa S."/>
            <person name="Bajic V.B."/>
            <person name="Ryu T."/>
            <person name="Ravasi T."/>
            <person name="Bayer T."/>
            <person name="Micklem G."/>
            <person name="Kim H."/>
            <person name="Bhak J."/>
            <person name="Lajeunesse T.C."/>
            <person name="Voolstra C.R."/>
        </authorList>
    </citation>
    <scope>NUCLEOTIDE SEQUENCE [LARGE SCALE GENOMIC DNA]</scope>
    <source>
        <strain evidence="1 2">CCMP2467</strain>
    </source>
</reference>
<accession>A0A1Q9E2N4</accession>
<evidence type="ECO:0000313" key="1">
    <source>
        <dbReference type="EMBL" id="OLQ01688.1"/>
    </source>
</evidence>
<dbReference type="AlphaFoldDB" id="A0A1Q9E2N4"/>
<protein>
    <submittedName>
        <fullName evidence="1">Uncharacterized protein</fullName>
    </submittedName>
</protein>
<comment type="caution">
    <text evidence="1">The sequence shown here is derived from an EMBL/GenBank/DDBJ whole genome shotgun (WGS) entry which is preliminary data.</text>
</comment>
<name>A0A1Q9E2N4_SYMMI</name>
<organism evidence="1 2">
    <name type="scientific">Symbiodinium microadriaticum</name>
    <name type="common">Dinoflagellate</name>
    <name type="synonym">Zooxanthella microadriatica</name>
    <dbReference type="NCBI Taxonomy" id="2951"/>
    <lineage>
        <taxon>Eukaryota</taxon>
        <taxon>Sar</taxon>
        <taxon>Alveolata</taxon>
        <taxon>Dinophyceae</taxon>
        <taxon>Suessiales</taxon>
        <taxon>Symbiodiniaceae</taxon>
        <taxon>Symbiodinium</taxon>
    </lineage>
</organism>
<dbReference type="EMBL" id="LSRX01000284">
    <property type="protein sequence ID" value="OLQ01688.1"/>
    <property type="molecule type" value="Genomic_DNA"/>
</dbReference>
<evidence type="ECO:0000313" key="2">
    <source>
        <dbReference type="Proteomes" id="UP000186817"/>
    </source>
</evidence>
<gene>
    <name evidence="1" type="ORF">AK812_SmicGene15543</name>
</gene>
<proteinExistence type="predicted"/>